<accession>A0ABM7NW53</accession>
<evidence type="ECO:0000313" key="1">
    <source>
        <dbReference type="EMBL" id="BCS84619.1"/>
    </source>
</evidence>
<sequence>MIETHPFEPWLPSNAKLLMLGTFPPASKRWCFEWYYPNFQNDMWRIFGYLFFSDKMHFVDAENKTFRLEMIKTFLAEKGIAIFDTALQIRRTKNTASDKDLEIVQPSDLDAMLKSLPDCKGVLTAGQLATDIFMRHYSIKEMPKMGQSAEFVFDGRPMKLYRMPSSSRAYPMQLEKKAEFYRVMFDELI</sequence>
<reference evidence="1 2" key="1">
    <citation type="journal article" date="2022" name="Int. J. Syst. Evol. Microbiol.">
        <title>Prevotella herbatica sp. nov., a plant polysaccharide-decomposing anaerobic bacterium isolated from a methanogenic reactor.</title>
        <authorList>
            <person name="Uek A."/>
            <person name="Tonouchi A."/>
            <person name="Kaku N."/>
            <person name="Ueki K."/>
        </authorList>
    </citation>
    <scope>NUCLEOTIDE SEQUENCE [LARGE SCALE GENOMIC DNA]</scope>
    <source>
        <strain evidence="1 2">WR041</strain>
    </source>
</reference>
<evidence type="ECO:0000313" key="2">
    <source>
        <dbReference type="Proteomes" id="UP001319045"/>
    </source>
</evidence>
<gene>
    <name evidence="1" type="ORF">prwr041_05120</name>
</gene>
<dbReference type="Gene3D" id="3.40.470.10">
    <property type="entry name" value="Uracil-DNA glycosylase-like domain"/>
    <property type="match status" value="1"/>
</dbReference>
<dbReference type="CDD" id="cd10032">
    <property type="entry name" value="UDG-F6_HDG"/>
    <property type="match status" value="1"/>
</dbReference>
<proteinExistence type="predicted"/>
<organism evidence="1 2">
    <name type="scientific">Prevotella herbatica</name>
    <dbReference type="NCBI Taxonomy" id="2801997"/>
    <lineage>
        <taxon>Bacteria</taxon>
        <taxon>Pseudomonadati</taxon>
        <taxon>Bacteroidota</taxon>
        <taxon>Bacteroidia</taxon>
        <taxon>Bacteroidales</taxon>
        <taxon>Prevotellaceae</taxon>
        <taxon>Prevotella</taxon>
    </lineage>
</organism>
<dbReference type="EMBL" id="AP024484">
    <property type="protein sequence ID" value="BCS84619.1"/>
    <property type="molecule type" value="Genomic_DNA"/>
</dbReference>
<name>A0ABM7NW53_9BACT</name>
<dbReference type="InterPro" id="IPR036895">
    <property type="entry name" value="Uracil-DNA_glycosylase-like_sf"/>
</dbReference>
<dbReference type="Proteomes" id="UP001319045">
    <property type="component" value="Chromosome"/>
</dbReference>
<dbReference type="SUPFAM" id="SSF52141">
    <property type="entry name" value="Uracil-DNA glycosylase-like"/>
    <property type="match status" value="1"/>
</dbReference>
<protein>
    <submittedName>
        <fullName evidence="1">DNA glycosylase</fullName>
    </submittedName>
</protein>
<keyword evidence="2" id="KW-1185">Reference proteome</keyword>